<evidence type="ECO:0000313" key="2">
    <source>
        <dbReference type="EMBL" id="MPL94502.1"/>
    </source>
</evidence>
<dbReference type="GO" id="GO:0003677">
    <property type="term" value="F:DNA binding"/>
    <property type="evidence" value="ECO:0007669"/>
    <property type="project" value="InterPro"/>
</dbReference>
<dbReference type="CDD" id="cd00093">
    <property type="entry name" value="HTH_XRE"/>
    <property type="match status" value="1"/>
</dbReference>
<dbReference type="Pfam" id="PF01381">
    <property type="entry name" value="HTH_3"/>
    <property type="match status" value="1"/>
</dbReference>
<dbReference type="InterPro" id="IPR010982">
    <property type="entry name" value="Lambda_DNA-bd_dom_sf"/>
</dbReference>
<proteinExistence type="predicted"/>
<dbReference type="EMBL" id="VSSQ01000430">
    <property type="protein sequence ID" value="MPL94502.1"/>
    <property type="molecule type" value="Genomic_DNA"/>
</dbReference>
<comment type="caution">
    <text evidence="2">The sequence shown here is derived from an EMBL/GenBank/DDBJ whole genome shotgun (WGS) entry which is preliminary data.</text>
</comment>
<name>A0A644VVL9_9ZZZZ</name>
<accession>A0A644VVL9</accession>
<reference evidence="2" key="1">
    <citation type="submission" date="2019-08" db="EMBL/GenBank/DDBJ databases">
        <authorList>
            <person name="Kucharzyk K."/>
            <person name="Murdoch R.W."/>
            <person name="Higgins S."/>
            <person name="Loffler F."/>
        </authorList>
    </citation>
    <scope>NUCLEOTIDE SEQUENCE</scope>
</reference>
<dbReference type="PROSITE" id="PS50943">
    <property type="entry name" value="HTH_CROC1"/>
    <property type="match status" value="1"/>
</dbReference>
<protein>
    <recommendedName>
        <fullName evidence="1">HTH cro/C1-type domain-containing protein</fullName>
    </recommendedName>
</protein>
<dbReference type="SUPFAM" id="SSF47413">
    <property type="entry name" value="lambda repressor-like DNA-binding domains"/>
    <property type="match status" value="1"/>
</dbReference>
<sequence length="68" mass="7608">MKLYETIKERRVLLGLTQQDLADISGVGLRTIKLVESLKGNPSIDVLSRLGDALGLELVFRIRQTDKL</sequence>
<feature type="domain" description="HTH cro/C1-type" evidence="1">
    <location>
        <begin position="7"/>
        <end position="61"/>
    </location>
</feature>
<gene>
    <name evidence="2" type="ORF">SDC9_40656</name>
</gene>
<dbReference type="AlphaFoldDB" id="A0A644VVL9"/>
<dbReference type="Gene3D" id="1.10.260.40">
    <property type="entry name" value="lambda repressor-like DNA-binding domains"/>
    <property type="match status" value="1"/>
</dbReference>
<evidence type="ECO:0000259" key="1">
    <source>
        <dbReference type="PROSITE" id="PS50943"/>
    </source>
</evidence>
<dbReference type="SMART" id="SM00530">
    <property type="entry name" value="HTH_XRE"/>
    <property type="match status" value="1"/>
</dbReference>
<organism evidence="2">
    <name type="scientific">bioreactor metagenome</name>
    <dbReference type="NCBI Taxonomy" id="1076179"/>
    <lineage>
        <taxon>unclassified sequences</taxon>
        <taxon>metagenomes</taxon>
        <taxon>ecological metagenomes</taxon>
    </lineage>
</organism>
<dbReference type="InterPro" id="IPR001387">
    <property type="entry name" value="Cro/C1-type_HTH"/>
</dbReference>